<evidence type="ECO:0000313" key="5">
    <source>
        <dbReference type="Proteomes" id="UP000240760"/>
    </source>
</evidence>
<feature type="compositionally biased region" description="Basic and acidic residues" evidence="2">
    <location>
        <begin position="152"/>
        <end position="171"/>
    </location>
</feature>
<dbReference type="OrthoDB" id="4475584at2759"/>
<reference evidence="4 5" key="1">
    <citation type="submission" date="2016-07" db="EMBL/GenBank/DDBJ databases">
        <title>Multiple horizontal gene transfer events from other fungi enriched the ability of initially mycotrophic Trichoderma (Ascomycota) to feed on dead plant biomass.</title>
        <authorList>
            <consortium name="DOE Joint Genome Institute"/>
            <person name="Aerts A."/>
            <person name="Atanasova L."/>
            <person name="Chenthamara K."/>
            <person name="Zhang J."/>
            <person name="Grujic M."/>
            <person name="Henrissat B."/>
            <person name="Kuo A."/>
            <person name="Salamov A."/>
            <person name="Lipzen A."/>
            <person name="Labutti K."/>
            <person name="Barry K."/>
            <person name="Miao Y."/>
            <person name="Rahimi M.J."/>
            <person name="Shen Q."/>
            <person name="Grigoriev I.V."/>
            <person name="Kubicek C.P."/>
            <person name="Druzhinina I.S."/>
        </authorList>
    </citation>
    <scope>NUCLEOTIDE SEQUENCE [LARGE SCALE GENOMIC DNA]</scope>
    <source>
        <strain evidence="4 5">ATCC 18648</strain>
    </source>
</reference>
<protein>
    <recommendedName>
        <fullName evidence="3">Zn(2)-C6 fungal-type domain-containing protein</fullName>
    </recommendedName>
</protein>
<feature type="compositionally biased region" description="Basic and acidic residues" evidence="2">
    <location>
        <begin position="88"/>
        <end position="104"/>
    </location>
</feature>
<feature type="compositionally biased region" description="Polar residues" evidence="2">
    <location>
        <begin position="105"/>
        <end position="117"/>
    </location>
</feature>
<evidence type="ECO:0000313" key="4">
    <source>
        <dbReference type="EMBL" id="PTB73360.1"/>
    </source>
</evidence>
<dbReference type="PROSITE" id="PS00463">
    <property type="entry name" value="ZN2_CY6_FUNGAL_1"/>
    <property type="match status" value="1"/>
</dbReference>
<dbReference type="CDD" id="cd00067">
    <property type="entry name" value="GAL4"/>
    <property type="match status" value="1"/>
</dbReference>
<name>A0A2T4BVN7_TRILO</name>
<dbReference type="GO" id="GO:0000976">
    <property type="term" value="F:transcription cis-regulatory region binding"/>
    <property type="evidence" value="ECO:0007669"/>
    <property type="project" value="TreeGrafter"/>
</dbReference>
<evidence type="ECO:0000256" key="2">
    <source>
        <dbReference type="SAM" id="MobiDB-lite"/>
    </source>
</evidence>
<dbReference type="GO" id="GO:0008270">
    <property type="term" value="F:zinc ion binding"/>
    <property type="evidence" value="ECO:0007669"/>
    <property type="project" value="InterPro"/>
</dbReference>
<accession>A0A2T4BVN7</accession>
<dbReference type="PANTHER" id="PTHR37534">
    <property type="entry name" value="TRANSCRIPTIONAL ACTIVATOR PROTEIN UGA3"/>
    <property type="match status" value="1"/>
</dbReference>
<feature type="compositionally biased region" description="Low complexity" evidence="2">
    <location>
        <begin position="129"/>
        <end position="148"/>
    </location>
</feature>
<sequence>MAHQETASPDRVQKKRARTGCLRCRTRRRKCDERKPRCQRCIDAEAECVYGQRLSFLQKNALTLASDPGDDSPSRRPRKTTRYSKVQFADDKAAGRKDVGRSKEASTSAAYHSSNLTRRNDERHGLPHSGGTKATSSTSSGGQQSLGLEFDASCHESGREVDKDQDVRAQNDDTSDGPNRRSHQVTETSHGDSYGIALDVLMNLGTGNPYVNTQAPATLGLEDHAEGNSPSFPSVLETVNDLGPVSANVQQQLSSGQTIELLRHYRYNIAPWLDICDMNQTFGLVIPHLATRSDMSFDALLNLCATSYATWPHARGSIRNHSASGRRSPYPSEDQVECSKMWEIKLWATLEAAEGFLTYPPRSWDDALAKNGHLHMVHSQMAESSPLREVNENMTWLLARLGVAVASLNETTPIVNSSILARLLEKFNQKREESIQQDLLFAYEPLVLCTKALEFTFGDMGTPSLNPEAQPRATRWQSIVNSLNDWYTARPPTFRPVIDLNNKASPFPTLYFSSGASTLANQLYHTTMMLILAHKPRTLQLDQRRSSSLSQLWHAQRICGIAVNNNRCECWDPCLLASFYLAARQMTHEAQQTEIVMAFERVGALGWRIDGFVELLHQEWHI</sequence>
<dbReference type="AlphaFoldDB" id="A0A2T4BVN7"/>
<proteinExistence type="predicted"/>
<dbReference type="Gene3D" id="4.10.240.10">
    <property type="entry name" value="Zn(2)-C6 fungal-type DNA-binding domain"/>
    <property type="match status" value="1"/>
</dbReference>
<dbReference type="PANTHER" id="PTHR37534:SF2">
    <property type="entry name" value="N-ACETYLTRANSFERASE DOMAIN-CONTAINING PROTEIN"/>
    <property type="match status" value="1"/>
</dbReference>
<dbReference type="Proteomes" id="UP000240760">
    <property type="component" value="Unassembled WGS sequence"/>
</dbReference>
<evidence type="ECO:0000259" key="3">
    <source>
        <dbReference type="PROSITE" id="PS50048"/>
    </source>
</evidence>
<keyword evidence="1" id="KW-0539">Nucleus</keyword>
<keyword evidence="5" id="KW-1185">Reference proteome</keyword>
<organism evidence="4 5">
    <name type="scientific">Trichoderma longibrachiatum ATCC 18648</name>
    <dbReference type="NCBI Taxonomy" id="983965"/>
    <lineage>
        <taxon>Eukaryota</taxon>
        <taxon>Fungi</taxon>
        <taxon>Dikarya</taxon>
        <taxon>Ascomycota</taxon>
        <taxon>Pezizomycotina</taxon>
        <taxon>Sordariomycetes</taxon>
        <taxon>Hypocreomycetidae</taxon>
        <taxon>Hypocreales</taxon>
        <taxon>Hypocreaceae</taxon>
        <taxon>Trichoderma</taxon>
    </lineage>
</organism>
<evidence type="ECO:0000256" key="1">
    <source>
        <dbReference type="ARBA" id="ARBA00023242"/>
    </source>
</evidence>
<dbReference type="InterPro" id="IPR001138">
    <property type="entry name" value="Zn2Cys6_DnaBD"/>
</dbReference>
<dbReference type="GO" id="GO:0045944">
    <property type="term" value="P:positive regulation of transcription by RNA polymerase II"/>
    <property type="evidence" value="ECO:0007669"/>
    <property type="project" value="TreeGrafter"/>
</dbReference>
<dbReference type="STRING" id="983965.A0A2T4BVN7"/>
<dbReference type="InterPro" id="IPR036864">
    <property type="entry name" value="Zn2-C6_fun-type_DNA-bd_sf"/>
</dbReference>
<dbReference type="Pfam" id="PF00172">
    <property type="entry name" value="Zn_clus"/>
    <property type="match status" value="1"/>
</dbReference>
<dbReference type="SUPFAM" id="SSF57701">
    <property type="entry name" value="Zn2/Cys6 DNA-binding domain"/>
    <property type="match status" value="1"/>
</dbReference>
<feature type="domain" description="Zn(2)-C6 fungal-type" evidence="3">
    <location>
        <begin position="20"/>
        <end position="50"/>
    </location>
</feature>
<gene>
    <name evidence="4" type="ORF">M440DRAFT_1339967</name>
</gene>
<dbReference type="GO" id="GO:0000981">
    <property type="term" value="F:DNA-binding transcription factor activity, RNA polymerase II-specific"/>
    <property type="evidence" value="ECO:0007669"/>
    <property type="project" value="InterPro"/>
</dbReference>
<dbReference type="SMART" id="SM00066">
    <property type="entry name" value="GAL4"/>
    <property type="match status" value="1"/>
</dbReference>
<dbReference type="PROSITE" id="PS50048">
    <property type="entry name" value="ZN2_CY6_FUNGAL_2"/>
    <property type="match status" value="1"/>
</dbReference>
<dbReference type="GO" id="GO:0005634">
    <property type="term" value="C:nucleus"/>
    <property type="evidence" value="ECO:0007669"/>
    <property type="project" value="TreeGrafter"/>
</dbReference>
<dbReference type="EMBL" id="KZ679138">
    <property type="protein sequence ID" value="PTB73360.1"/>
    <property type="molecule type" value="Genomic_DNA"/>
</dbReference>
<feature type="region of interest" description="Disordered" evidence="2">
    <location>
        <begin position="64"/>
        <end position="191"/>
    </location>
</feature>